<evidence type="ECO:0000256" key="1">
    <source>
        <dbReference type="SAM" id="Phobius"/>
    </source>
</evidence>
<dbReference type="Pfam" id="PF11127">
    <property type="entry name" value="YgaP-like_TM"/>
    <property type="match status" value="1"/>
</dbReference>
<dbReference type="InterPro" id="IPR021309">
    <property type="entry name" value="YgaP-like_TM"/>
</dbReference>
<keyword evidence="1" id="KW-0472">Membrane</keyword>
<feature type="transmembrane region" description="Helical" evidence="1">
    <location>
        <begin position="7"/>
        <end position="25"/>
    </location>
</feature>
<proteinExistence type="predicted"/>
<dbReference type="RefSeq" id="WP_007202695.1">
    <property type="nucleotide sequence ID" value="NZ_AKKV01000029.1"/>
</dbReference>
<feature type="transmembrane region" description="Helical" evidence="1">
    <location>
        <begin position="37"/>
        <end position="56"/>
    </location>
</feature>
<dbReference type="Proteomes" id="UP000004080">
    <property type="component" value="Unassembled WGS sequence"/>
</dbReference>
<organism evidence="3 4">
    <name type="scientific">Fictibacillus macauensis ZFHKF-1</name>
    <dbReference type="NCBI Taxonomy" id="1196324"/>
    <lineage>
        <taxon>Bacteria</taxon>
        <taxon>Bacillati</taxon>
        <taxon>Bacillota</taxon>
        <taxon>Bacilli</taxon>
        <taxon>Bacillales</taxon>
        <taxon>Fictibacillaceae</taxon>
        <taxon>Fictibacillus</taxon>
    </lineage>
</organism>
<gene>
    <name evidence="3" type="ORF">A374_13085</name>
</gene>
<dbReference type="eggNOG" id="ENOG50334YP">
    <property type="taxonomic scope" value="Bacteria"/>
</dbReference>
<dbReference type="OrthoDB" id="5405951at2"/>
<dbReference type="EMBL" id="AKKV01000029">
    <property type="protein sequence ID" value="EIT84888.1"/>
    <property type="molecule type" value="Genomic_DNA"/>
</dbReference>
<protein>
    <recommendedName>
        <fullName evidence="2">Inner membrane protein YgaP-like transmembrane domain-containing protein</fullName>
    </recommendedName>
</protein>
<evidence type="ECO:0000313" key="4">
    <source>
        <dbReference type="Proteomes" id="UP000004080"/>
    </source>
</evidence>
<reference evidence="3 4" key="1">
    <citation type="journal article" date="2012" name="J. Bacteriol.">
        <title>Genome of Bacillus macauensis ZFHKF-1, a Long-Chain-Forming Bacterium.</title>
        <authorList>
            <person name="Cai L."/>
            <person name="Zhang T."/>
        </authorList>
    </citation>
    <scope>NUCLEOTIDE SEQUENCE [LARGE SCALE GENOMIC DNA]</scope>
    <source>
        <strain evidence="3 4">ZFHKF-1</strain>
    </source>
</reference>
<accession>I8UDK2</accession>
<keyword evidence="1" id="KW-1133">Transmembrane helix</keyword>
<sequence length="86" mass="9460">MKQNIGIINAMIRIACGLTLLSMLTAKYTRKPYKGSYLMMMMLAGLKVGSGILRFCPATELMKQSSQLKDMDLDDISKDGSPINPS</sequence>
<dbReference type="PATRIC" id="fig|1196324.3.peg.2672"/>
<feature type="domain" description="Inner membrane protein YgaP-like transmembrane" evidence="2">
    <location>
        <begin position="1"/>
        <end position="65"/>
    </location>
</feature>
<evidence type="ECO:0000259" key="2">
    <source>
        <dbReference type="Pfam" id="PF11127"/>
    </source>
</evidence>
<comment type="caution">
    <text evidence="3">The sequence shown here is derived from an EMBL/GenBank/DDBJ whole genome shotgun (WGS) entry which is preliminary data.</text>
</comment>
<keyword evidence="4" id="KW-1185">Reference proteome</keyword>
<dbReference type="AlphaFoldDB" id="I8UDK2"/>
<name>I8UDK2_9BACL</name>
<dbReference type="STRING" id="1196324.A374_13085"/>
<evidence type="ECO:0000313" key="3">
    <source>
        <dbReference type="EMBL" id="EIT84888.1"/>
    </source>
</evidence>
<keyword evidence="1" id="KW-0812">Transmembrane</keyword>